<keyword evidence="2" id="KW-0804">Transcription</keyword>
<dbReference type="PANTHER" id="PTHR13068:SF31">
    <property type="entry name" value="TRANSCRIPTION TERMINATION FACTOR MTERF2, CHLOROPLASTIC-LIKE"/>
    <property type="match status" value="1"/>
</dbReference>
<sequence length="111" mass="12503">MTKTSSSTEPFSFLKSHGFENPQIANLVSRHPSIFQSGVSTNLKPKFEFLQEVGFVGPLLAKLIVSSPRILYRSLDSKLKPSFFFLKKILESDEQVTAANRFVFHGNLMHS</sequence>
<name>A0A5D3C2Y1_CUCMM</name>
<comment type="caution">
    <text evidence="5">The sequence shown here is derived from an EMBL/GenBank/DDBJ whole genome shotgun (WGS) entry which is preliminary data.</text>
</comment>
<evidence type="ECO:0000256" key="3">
    <source>
        <dbReference type="ARBA" id="ARBA00022946"/>
    </source>
</evidence>
<evidence type="ECO:0000256" key="2">
    <source>
        <dbReference type="ARBA" id="ARBA00022472"/>
    </source>
</evidence>
<comment type="similarity">
    <text evidence="1">Belongs to the mTERF family.</text>
</comment>
<evidence type="ECO:0000256" key="1">
    <source>
        <dbReference type="ARBA" id="ARBA00007692"/>
    </source>
</evidence>
<keyword evidence="2" id="KW-0805">Transcription regulation</keyword>
<evidence type="ECO:0000313" key="4">
    <source>
        <dbReference type="EMBL" id="KAA0061215.1"/>
    </source>
</evidence>
<dbReference type="SMART" id="SM00733">
    <property type="entry name" value="Mterf"/>
    <property type="match status" value="2"/>
</dbReference>
<dbReference type="GO" id="GO:0003676">
    <property type="term" value="F:nucleic acid binding"/>
    <property type="evidence" value="ECO:0007669"/>
    <property type="project" value="InterPro"/>
</dbReference>
<dbReference type="InterPro" id="IPR038538">
    <property type="entry name" value="MTERF_sf"/>
</dbReference>
<dbReference type="EMBL" id="SSTE01005050">
    <property type="protein sequence ID" value="KAA0061215.1"/>
    <property type="molecule type" value="Genomic_DNA"/>
</dbReference>
<dbReference type="Gene3D" id="1.25.70.10">
    <property type="entry name" value="Transcription termination factor 3, mitochondrial"/>
    <property type="match status" value="1"/>
</dbReference>
<dbReference type="PANTHER" id="PTHR13068">
    <property type="entry name" value="CGI-12 PROTEIN-RELATED"/>
    <property type="match status" value="1"/>
</dbReference>
<evidence type="ECO:0000313" key="5">
    <source>
        <dbReference type="EMBL" id="TYK06263.1"/>
    </source>
</evidence>
<keyword evidence="3" id="KW-0809">Transit peptide</keyword>
<dbReference type="OrthoDB" id="637682at2759"/>
<accession>A0A5D3C2Y1</accession>
<proteinExistence type="inferred from homology"/>
<dbReference type="GO" id="GO:0006353">
    <property type="term" value="P:DNA-templated transcription termination"/>
    <property type="evidence" value="ECO:0007669"/>
    <property type="project" value="UniProtKB-KW"/>
</dbReference>
<dbReference type="Pfam" id="PF02536">
    <property type="entry name" value="mTERF"/>
    <property type="match status" value="1"/>
</dbReference>
<dbReference type="Proteomes" id="UP000321393">
    <property type="component" value="Unassembled WGS sequence"/>
</dbReference>
<dbReference type="EMBL" id="SSTD01013559">
    <property type="protein sequence ID" value="TYK06263.1"/>
    <property type="molecule type" value="Genomic_DNA"/>
</dbReference>
<gene>
    <name evidence="5" type="ORF">E5676_scaffold157G00420</name>
    <name evidence="4" type="ORF">E6C27_scaffold455G00440</name>
</gene>
<protein>
    <submittedName>
        <fullName evidence="5">Transcription termination factor MTERF2</fullName>
    </submittedName>
</protein>
<evidence type="ECO:0000313" key="7">
    <source>
        <dbReference type="Proteomes" id="UP000321947"/>
    </source>
</evidence>
<evidence type="ECO:0000313" key="6">
    <source>
        <dbReference type="Proteomes" id="UP000321393"/>
    </source>
</evidence>
<organism evidence="5 7">
    <name type="scientific">Cucumis melo var. makuwa</name>
    <name type="common">Oriental melon</name>
    <dbReference type="NCBI Taxonomy" id="1194695"/>
    <lineage>
        <taxon>Eukaryota</taxon>
        <taxon>Viridiplantae</taxon>
        <taxon>Streptophyta</taxon>
        <taxon>Embryophyta</taxon>
        <taxon>Tracheophyta</taxon>
        <taxon>Spermatophyta</taxon>
        <taxon>Magnoliopsida</taxon>
        <taxon>eudicotyledons</taxon>
        <taxon>Gunneridae</taxon>
        <taxon>Pentapetalae</taxon>
        <taxon>rosids</taxon>
        <taxon>fabids</taxon>
        <taxon>Cucurbitales</taxon>
        <taxon>Cucurbitaceae</taxon>
        <taxon>Benincaseae</taxon>
        <taxon>Cucumis</taxon>
    </lineage>
</organism>
<dbReference type="AlphaFoldDB" id="A0A5D3C2Y1"/>
<dbReference type="Proteomes" id="UP000321947">
    <property type="component" value="Unassembled WGS sequence"/>
</dbReference>
<dbReference type="STRING" id="1194695.A0A5D3C2Y1"/>
<reference evidence="6 7" key="1">
    <citation type="submission" date="2019-08" db="EMBL/GenBank/DDBJ databases">
        <title>Draft genome sequences of two oriental melons (Cucumis melo L. var makuwa).</title>
        <authorList>
            <person name="Kwon S.-Y."/>
        </authorList>
    </citation>
    <scope>NUCLEOTIDE SEQUENCE [LARGE SCALE GENOMIC DNA]</scope>
    <source>
        <strain evidence="7">cv. Chang Bougi</strain>
        <strain evidence="6">cv. SW 3</strain>
        <tissue evidence="5">Leaf</tissue>
    </source>
</reference>
<keyword evidence="2" id="KW-0806">Transcription termination</keyword>
<dbReference type="InterPro" id="IPR003690">
    <property type="entry name" value="MTERF"/>
</dbReference>